<feature type="domain" description="CUB" evidence="18">
    <location>
        <begin position="291"/>
        <end position="399"/>
    </location>
</feature>
<evidence type="ECO:0000259" key="18">
    <source>
        <dbReference type="PROSITE" id="PS01180"/>
    </source>
</evidence>
<evidence type="ECO:0000256" key="2">
    <source>
        <dbReference type="ARBA" id="ARBA00022659"/>
    </source>
</evidence>
<evidence type="ECO:0000256" key="17">
    <source>
        <dbReference type="SAM" id="SignalP"/>
    </source>
</evidence>
<feature type="disulfide bond" evidence="13">
    <location>
        <begin position="291"/>
        <end position="318"/>
    </location>
</feature>
<dbReference type="PANTHER" id="PTHR45656">
    <property type="entry name" value="PROTEIN CBR-CLEC-78"/>
    <property type="match status" value="1"/>
</dbReference>
<evidence type="ECO:0000256" key="6">
    <source>
        <dbReference type="ARBA" id="ARBA00022824"/>
    </source>
</evidence>
<dbReference type="InterPro" id="IPR051277">
    <property type="entry name" value="SEZ6_CSMD_C4BPB_Regulators"/>
</dbReference>
<reference evidence="20 21" key="1">
    <citation type="journal article" date="2020" name="Nature">
        <title>Six reference-quality genomes reveal evolution of bat adaptations.</title>
        <authorList>
            <person name="Jebb D."/>
            <person name="Huang Z."/>
            <person name="Pippel M."/>
            <person name="Hughes G.M."/>
            <person name="Lavrichenko K."/>
            <person name="Devanna P."/>
            <person name="Winkler S."/>
            <person name="Jermiin L.S."/>
            <person name="Skirmuntt E.C."/>
            <person name="Katzourakis A."/>
            <person name="Burkitt-Gray L."/>
            <person name="Ray D.A."/>
            <person name="Sullivan K.A.M."/>
            <person name="Roscito J.G."/>
            <person name="Kirilenko B.M."/>
            <person name="Davalos L.M."/>
            <person name="Corthals A.P."/>
            <person name="Power M.L."/>
            <person name="Jones G."/>
            <person name="Ransome R.D."/>
            <person name="Dechmann D.K.N."/>
            <person name="Locatelli A.G."/>
            <person name="Puechmaille S.J."/>
            <person name="Fedrigo O."/>
            <person name="Jarvis E.D."/>
            <person name="Hiller M."/>
            <person name="Vernes S.C."/>
            <person name="Myers E.W."/>
            <person name="Teeling E.C."/>
        </authorList>
    </citation>
    <scope>NUCLEOTIDE SEQUENCE [LARGE SCALE GENOMIC DNA]</scope>
    <source>
        <strain evidence="20">MRouAeg1</strain>
        <tissue evidence="20">Muscle</tissue>
    </source>
</reference>
<keyword evidence="6" id="KW-0256">Endoplasmic reticulum</keyword>
<feature type="domain" description="CUB" evidence="18">
    <location>
        <begin position="638"/>
        <end position="749"/>
    </location>
</feature>
<evidence type="ECO:0000256" key="14">
    <source>
        <dbReference type="PROSITE-ProRule" id="PRU00302"/>
    </source>
</evidence>
<dbReference type="PROSITE" id="PS01180">
    <property type="entry name" value="CUB"/>
    <property type="match status" value="3"/>
</dbReference>
<keyword evidence="10" id="KW-0325">Glycoprotein</keyword>
<feature type="compositionally biased region" description="Low complexity" evidence="15">
    <location>
        <begin position="149"/>
        <end position="165"/>
    </location>
</feature>
<keyword evidence="9 14" id="KW-1015">Disulfide bond</keyword>
<dbReference type="CDD" id="cd00041">
    <property type="entry name" value="CUB"/>
    <property type="match status" value="3"/>
</dbReference>
<evidence type="ECO:0000256" key="12">
    <source>
        <dbReference type="ARBA" id="ARBA00067914"/>
    </source>
</evidence>
<evidence type="ECO:0000313" key="21">
    <source>
        <dbReference type="Proteomes" id="UP000593571"/>
    </source>
</evidence>
<dbReference type="SMART" id="SM00032">
    <property type="entry name" value="CCP"/>
    <property type="match status" value="5"/>
</dbReference>
<feature type="signal peptide" evidence="17">
    <location>
        <begin position="1"/>
        <end position="28"/>
    </location>
</feature>
<dbReference type="InterPro" id="IPR000436">
    <property type="entry name" value="Sushi_SCR_CCP_dom"/>
</dbReference>
<dbReference type="Gene3D" id="2.60.120.290">
    <property type="entry name" value="Spermadhesin, CUB domain"/>
    <property type="match status" value="3"/>
</dbReference>
<dbReference type="InterPro" id="IPR035976">
    <property type="entry name" value="Sushi/SCR/CCP_sf"/>
</dbReference>
<feature type="chain" id="PRO_5029663267" description="Seizure 6-like protein" evidence="17">
    <location>
        <begin position="29"/>
        <end position="1034"/>
    </location>
</feature>
<keyword evidence="8 16" id="KW-0472">Membrane</keyword>
<dbReference type="PROSITE" id="PS50923">
    <property type="entry name" value="SUSHI"/>
    <property type="match status" value="5"/>
</dbReference>
<dbReference type="InterPro" id="IPR035914">
    <property type="entry name" value="Sperma_CUB_dom_sf"/>
</dbReference>
<proteinExistence type="inferred from homology"/>
<keyword evidence="4 17" id="KW-0732">Signal</keyword>
<dbReference type="Gene3D" id="2.10.70.10">
    <property type="entry name" value="Complement Module, domain 1"/>
    <property type="match status" value="5"/>
</dbReference>
<feature type="compositionally biased region" description="Low complexity" evidence="15">
    <location>
        <begin position="261"/>
        <end position="273"/>
    </location>
</feature>
<evidence type="ECO:0000256" key="1">
    <source>
        <dbReference type="ARBA" id="ARBA00004115"/>
    </source>
</evidence>
<dbReference type="PANTHER" id="PTHR45656:SF8">
    <property type="entry name" value="SEIZURE 6-LIKE PROTEIN"/>
    <property type="match status" value="1"/>
</dbReference>
<dbReference type="FunFam" id="2.10.70.10:FF:000010">
    <property type="entry name" value="Seizure related 6 homolog like"/>
    <property type="match status" value="1"/>
</dbReference>
<keyword evidence="2 14" id="KW-0768">Sushi</keyword>
<comment type="similarity">
    <text evidence="11">Belongs to the SEZ6 family.</text>
</comment>
<evidence type="ECO:0000256" key="9">
    <source>
        <dbReference type="ARBA" id="ARBA00023157"/>
    </source>
</evidence>
<evidence type="ECO:0000256" key="5">
    <source>
        <dbReference type="ARBA" id="ARBA00022737"/>
    </source>
</evidence>
<evidence type="ECO:0000256" key="13">
    <source>
        <dbReference type="PROSITE-ProRule" id="PRU00059"/>
    </source>
</evidence>
<dbReference type="Pfam" id="PF00431">
    <property type="entry name" value="CUB"/>
    <property type="match status" value="2"/>
</dbReference>
<comment type="caution">
    <text evidence="20">The sequence shown here is derived from an EMBL/GenBank/DDBJ whole genome shotgun (WGS) entry which is preliminary data.</text>
</comment>
<evidence type="ECO:0000256" key="16">
    <source>
        <dbReference type="SAM" id="Phobius"/>
    </source>
</evidence>
<feature type="domain" description="Sushi" evidence="19">
    <location>
        <begin position="575"/>
        <end position="636"/>
    </location>
</feature>
<dbReference type="Pfam" id="PF00084">
    <property type="entry name" value="Sushi"/>
    <property type="match status" value="5"/>
</dbReference>
<dbReference type="SUPFAM" id="SSF57535">
    <property type="entry name" value="Complement control module/SCR domain"/>
    <property type="match status" value="5"/>
</dbReference>
<dbReference type="GO" id="GO:0043025">
    <property type="term" value="C:neuronal cell body"/>
    <property type="evidence" value="ECO:0007669"/>
    <property type="project" value="UniProtKB-ARBA"/>
</dbReference>
<feature type="domain" description="Sushi" evidence="19">
    <location>
        <begin position="814"/>
        <end position="877"/>
    </location>
</feature>
<keyword evidence="21" id="KW-1185">Reference proteome</keyword>
<sequence length="1034" mass="112520">MPAARPPAAGLGGISLLLALLLGIPAAALDGDAPPEGDANPSGTYLLPSGALGSTSLSKDSPEERVTTAPLSPVQSGEELHELEQEGTAPSAHPEPSALSTLLPEEASPKLAFLPRKKLPSLKQVNSARKQLRPKATSAAALPRAESQPASPGLGLLASATASATEKPSAPGDLDPVASAGEETLRLPSEEPLWLNRKEGAVPTTPAPLQISPFTSEPYVAHTLPQRPDPEEPAMSEETHEASPEDASPMNFMDKGENDLTGSASEESQETTTSTIITTTVITTEQAPALCSVSLSDPEGYIDSSDYPPLPINSFLECTYNVTVYTGYGVELQVKSVNLSEGELLSIRGVDGPTLTVLANQTLLVEGQVIRSPTNTISVYFRTFQDDGLGTFQLHYQAFMLSCSFPRRPDYGDVTVMDLHSGGVAHFHCHLGYELQGAKTLTCINASKPHWSNEEPVCSAPCGGAVHNATIGRVLSPSYPGNTNESQFCVWTIEAPEGQKLHLHFERLLLHEKDRMMVYSGLTNKSTLLHDSLPTESVPFEGLLSEGNSIRIEFTSNQARAASAFNIRFEAFEKGHCYEPYIQNGNFTTSDPTYNIGTIVEFTCDPGHSLEQGPAIIECINVRDPYWNDTEPLCRAMCGGELSAVAGVVLSPNWPEPYVEGEDCIWKIHVGEEKRIFLDIQFLNLSNSDILTIYDGDEVMPHILGQYLGNSGPQKLYSSTPDLTIQFHSDPAGLIFGKGQGFIINYIEVSRNDSCSDLPEIQNGWKTTSHTELVRGARITYQCDPGYDIVGSDTLTCQWDLSWSSDPPFCEKIMYCTDPGEVDHSTRLISDPVLLVGTTIQYTCNPGFVLEGSSLLTCYSRETGTPIWTSRLPHCVSEESLACDNPGLPENGYQILYKRLYLPGESLTFMCYEGFELMGEVTIRCILGQPSHWNGPLPVCKVNQDSFEHALEVAEAAAETSLEGGNMALAIFLPVLIISLLLGGAYIYITRCRYYSNLRLPLMYSHPYSQITVETEFDNPIYETGETREYEVSI</sequence>
<evidence type="ECO:0000256" key="3">
    <source>
        <dbReference type="ARBA" id="ARBA00022692"/>
    </source>
</evidence>
<accession>A0A7J8H610</accession>
<gene>
    <name evidence="20" type="ORF">HJG63_017448</name>
</gene>
<comment type="caution">
    <text evidence="14">Lacks conserved residue(s) required for the propagation of feature annotation.</text>
</comment>
<dbReference type="GO" id="GO:0060074">
    <property type="term" value="P:synapse maturation"/>
    <property type="evidence" value="ECO:0007669"/>
    <property type="project" value="TreeGrafter"/>
</dbReference>
<evidence type="ECO:0000313" key="20">
    <source>
        <dbReference type="EMBL" id="KAF6467687.1"/>
    </source>
</evidence>
<feature type="disulfide bond" evidence="13">
    <location>
        <begin position="462"/>
        <end position="489"/>
    </location>
</feature>
<dbReference type="InterPro" id="IPR000859">
    <property type="entry name" value="CUB_dom"/>
</dbReference>
<comment type="subcellular location">
    <subcellularLocation>
        <location evidence="1">Endoplasmic reticulum membrane</location>
        <topology evidence="1">Single-pass type I membrane protein</topology>
    </subcellularLocation>
</comment>
<dbReference type="SUPFAM" id="SSF49854">
    <property type="entry name" value="Spermadhesin, CUB domain"/>
    <property type="match status" value="3"/>
</dbReference>
<dbReference type="OrthoDB" id="9935125at2759"/>
<dbReference type="FunFam" id="2.10.70.10:FF:000025">
    <property type="entry name" value="seizure 6-like protein 2 isoform X2"/>
    <property type="match status" value="1"/>
</dbReference>
<evidence type="ECO:0000256" key="7">
    <source>
        <dbReference type="ARBA" id="ARBA00022989"/>
    </source>
</evidence>
<dbReference type="CDD" id="cd00033">
    <property type="entry name" value="CCP"/>
    <property type="match status" value="5"/>
</dbReference>
<dbReference type="GO" id="GO:0005789">
    <property type="term" value="C:endoplasmic reticulum membrane"/>
    <property type="evidence" value="ECO:0007669"/>
    <property type="project" value="UniProtKB-SubCell"/>
</dbReference>
<evidence type="ECO:0000256" key="8">
    <source>
        <dbReference type="ARBA" id="ARBA00023136"/>
    </source>
</evidence>
<dbReference type="GO" id="GO:0090036">
    <property type="term" value="P:regulation of protein kinase C signaling"/>
    <property type="evidence" value="ECO:0007669"/>
    <property type="project" value="TreeGrafter"/>
</dbReference>
<dbReference type="Proteomes" id="UP000593571">
    <property type="component" value="Unassembled WGS sequence"/>
</dbReference>
<dbReference type="SMART" id="SM00042">
    <property type="entry name" value="CUB"/>
    <property type="match status" value="3"/>
</dbReference>
<dbReference type="FunFam" id="2.10.70.10:FF:000009">
    <property type="entry name" value="Seizure related 6 homolog like"/>
    <property type="match status" value="1"/>
</dbReference>
<evidence type="ECO:0000259" key="19">
    <source>
        <dbReference type="PROSITE" id="PS50923"/>
    </source>
</evidence>
<feature type="domain" description="CUB" evidence="18">
    <location>
        <begin position="462"/>
        <end position="572"/>
    </location>
</feature>
<feature type="disulfide bond" evidence="14">
    <location>
        <begin position="783"/>
        <end position="810"/>
    </location>
</feature>
<evidence type="ECO:0000256" key="11">
    <source>
        <dbReference type="ARBA" id="ARBA00060982"/>
    </source>
</evidence>
<feature type="region of interest" description="Disordered" evidence="15">
    <location>
        <begin position="220"/>
        <end position="273"/>
    </location>
</feature>
<feature type="domain" description="Sushi" evidence="19">
    <location>
        <begin position="401"/>
        <end position="460"/>
    </location>
</feature>
<protein>
    <recommendedName>
        <fullName evidence="12">Seizure 6-like protein</fullName>
    </recommendedName>
</protein>
<feature type="transmembrane region" description="Helical" evidence="16">
    <location>
        <begin position="967"/>
        <end position="989"/>
    </location>
</feature>
<dbReference type="FunFam" id="2.60.120.290:FF:000030">
    <property type="entry name" value="Seizure related 6 homolog like"/>
    <property type="match status" value="1"/>
</dbReference>
<dbReference type="GO" id="GO:0021680">
    <property type="term" value="P:cerebellar Purkinje cell layer development"/>
    <property type="evidence" value="ECO:0007669"/>
    <property type="project" value="UniProtKB-ARBA"/>
</dbReference>
<keyword evidence="7 16" id="KW-1133">Transmembrane helix</keyword>
<evidence type="ECO:0000256" key="15">
    <source>
        <dbReference type="SAM" id="MobiDB-lite"/>
    </source>
</evidence>
<feature type="domain" description="Sushi" evidence="19">
    <location>
        <begin position="753"/>
        <end position="812"/>
    </location>
</feature>
<dbReference type="GO" id="GO:0008344">
    <property type="term" value="P:adult locomotory behavior"/>
    <property type="evidence" value="ECO:0007669"/>
    <property type="project" value="UniProtKB-ARBA"/>
</dbReference>
<name>A0A7J8H610_ROUAE</name>
<feature type="domain" description="Sushi" evidence="19">
    <location>
        <begin position="881"/>
        <end position="942"/>
    </location>
</feature>
<feature type="region of interest" description="Disordered" evidence="15">
    <location>
        <begin position="32"/>
        <end position="202"/>
    </location>
</feature>
<dbReference type="AlphaFoldDB" id="A0A7J8H610"/>
<dbReference type="FunFam" id="2.10.70.10:FF:000012">
    <property type="entry name" value="Seizure related 6 homolog like"/>
    <property type="match status" value="1"/>
</dbReference>
<evidence type="ECO:0000256" key="4">
    <source>
        <dbReference type="ARBA" id="ARBA00022729"/>
    </source>
</evidence>
<evidence type="ECO:0000256" key="10">
    <source>
        <dbReference type="ARBA" id="ARBA00023180"/>
    </source>
</evidence>
<keyword evidence="3 16" id="KW-0812">Transmembrane</keyword>
<organism evidence="20 21">
    <name type="scientific">Rousettus aegyptiacus</name>
    <name type="common">Egyptian fruit bat</name>
    <name type="synonym">Pteropus aegyptiacus</name>
    <dbReference type="NCBI Taxonomy" id="9407"/>
    <lineage>
        <taxon>Eukaryota</taxon>
        <taxon>Metazoa</taxon>
        <taxon>Chordata</taxon>
        <taxon>Craniata</taxon>
        <taxon>Vertebrata</taxon>
        <taxon>Euteleostomi</taxon>
        <taxon>Mammalia</taxon>
        <taxon>Eutheria</taxon>
        <taxon>Laurasiatheria</taxon>
        <taxon>Chiroptera</taxon>
        <taxon>Yinpterochiroptera</taxon>
        <taxon>Pteropodoidea</taxon>
        <taxon>Pteropodidae</taxon>
        <taxon>Rousettinae</taxon>
        <taxon>Rousettus</taxon>
    </lineage>
</organism>
<dbReference type="EMBL" id="JACASE010000005">
    <property type="protein sequence ID" value="KAF6467687.1"/>
    <property type="molecule type" value="Genomic_DNA"/>
</dbReference>
<keyword evidence="5" id="KW-0677">Repeat</keyword>